<organism evidence="2 3">
    <name type="scientific">Veronia pacifica</name>
    <dbReference type="NCBI Taxonomy" id="1080227"/>
    <lineage>
        <taxon>Bacteria</taxon>
        <taxon>Pseudomonadati</taxon>
        <taxon>Pseudomonadota</taxon>
        <taxon>Gammaproteobacteria</taxon>
        <taxon>Vibrionales</taxon>
        <taxon>Vibrionaceae</taxon>
        <taxon>Veronia</taxon>
    </lineage>
</organism>
<sequence length="128" mass="13859">MFSSPSGRDLKTSILSFVQTNKITAGCVASVVGCLSHLSLRLADSVSVIDKAQPYEIINVSGTITPHHLHLHLSAADSSGHMLGGHMLEGCVVSYTAEVCILVFDQFEFDREYDPATGYSELTVKRTE</sequence>
<dbReference type="EMBL" id="LYBM01000049">
    <property type="protein sequence ID" value="ODA30671.1"/>
    <property type="molecule type" value="Genomic_DNA"/>
</dbReference>
<feature type="domain" description="PPC" evidence="1">
    <location>
        <begin position="1"/>
        <end position="125"/>
    </location>
</feature>
<dbReference type="OrthoDB" id="552202at2"/>
<dbReference type="SUPFAM" id="SSF117856">
    <property type="entry name" value="AF0104/ALDC/Ptd012-like"/>
    <property type="match status" value="1"/>
</dbReference>
<dbReference type="RefSeq" id="WP_068905042.1">
    <property type="nucleotide sequence ID" value="NZ_LYBM01000049.1"/>
</dbReference>
<reference evidence="2 3" key="1">
    <citation type="submission" date="2016-05" db="EMBL/GenBank/DDBJ databases">
        <title>Genomic Taxonomy of the Vibrionaceae.</title>
        <authorList>
            <person name="Gomez-Gil B."/>
            <person name="Enciso-Ibarra J."/>
        </authorList>
    </citation>
    <scope>NUCLEOTIDE SEQUENCE [LARGE SCALE GENOMIC DNA]</scope>
    <source>
        <strain evidence="2 3">CAIM 1920</strain>
    </source>
</reference>
<protein>
    <submittedName>
        <fullName evidence="2">DNA-binding protein</fullName>
    </submittedName>
</protein>
<dbReference type="Gene3D" id="3.30.1330.80">
    <property type="entry name" value="Hypothetical protein, similar to alpha- acetolactate decarboxylase, domain 2"/>
    <property type="match status" value="1"/>
</dbReference>
<dbReference type="PANTHER" id="PTHR34988">
    <property type="entry name" value="PROTEIN, PUTATIVE-RELATED"/>
    <property type="match status" value="1"/>
</dbReference>
<dbReference type="Proteomes" id="UP000094936">
    <property type="component" value="Unassembled WGS sequence"/>
</dbReference>
<keyword evidence="3" id="KW-1185">Reference proteome</keyword>
<evidence type="ECO:0000259" key="1">
    <source>
        <dbReference type="PROSITE" id="PS51742"/>
    </source>
</evidence>
<dbReference type="STRING" id="1080227.A8L45_19550"/>
<keyword evidence="2" id="KW-0238">DNA-binding</keyword>
<proteinExistence type="predicted"/>
<gene>
    <name evidence="2" type="ORF">A8L45_19550</name>
</gene>
<dbReference type="InterPro" id="IPR005175">
    <property type="entry name" value="PPC_dom"/>
</dbReference>
<accession>A0A1C3EBQ1</accession>
<dbReference type="PROSITE" id="PS51742">
    <property type="entry name" value="PPC"/>
    <property type="match status" value="1"/>
</dbReference>
<evidence type="ECO:0000313" key="2">
    <source>
        <dbReference type="EMBL" id="ODA30671.1"/>
    </source>
</evidence>
<dbReference type="AlphaFoldDB" id="A0A1C3EBQ1"/>
<dbReference type="Pfam" id="PF03479">
    <property type="entry name" value="PCC"/>
    <property type="match status" value="1"/>
</dbReference>
<name>A0A1C3EBQ1_9GAMM</name>
<comment type="caution">
    <text evidence="2">The sequence shown here is derived from an EMBL/GenBank/DDBJ whole genome shotgun (WGS) entry which is preliminary data.</text>
</comment>
<dbReference type="GO" id="GO:0003677">
    <property type="term" value="F:DNA binding"/>
    <property type="evidence" value="ECO:0007669"/>
    <property type="project" value="UniProtKB-KW"/>
</dbReference>
<evidence type="ECO:0000313" key="3">
    <source>
        <dbReference type="Proteomes" id="UP000094936"/>
    </source>
</evidence>
<dbReference type="PANTHER" id="PTHR34988:SF1">
    <property type="entry name" value="DNA-BINDING PROTEIN"/>
    <property type="match status" value="1"/>
</dbReference>
<dbReference type="CDD" id="cd11378">
    <property type="entry name" value="DUF296"/>
    <property type="match status" value="1"/>
</dbReference>